<dbReference type="Gene3D" id="2.10.25.10">
    <property type="entry name" value="Laminin"/>
    <property type="match status" value="1"/>
</dbReference>
<reference evidence="6" key="1">
    <citation type="submission" date="2021-03" db="EMBL/GenBank/DDBJ databases">
        <authorList>
            <person name="Bekaert M."/>
        </authorList>
    </citation>
    <scope>NUCLEOTIDE SEQUENCE</scope>
</reference>
<keyword evidence="1" id="KW-0732">Signal</keyword>
<keyword evidence="3" id="KW-0325">Glycoprotein</keyword>
<proteinExistence type="predicted"/>
<accession>A0A8S3SIB1</accession>
<dbReference type="GO" id="GO:0005102">
    <property type="term" value="F:signaling receptor binding"/>
    <property type="evidence" value="ECO:0007669"/>
    <property type="project" value="TreeGrafter"/>
</dbReference>
<gene>
    <name evidence="6" type="ORF">MEDL_34883</name>
</gene>
<dbReference type="InterPro" id="IPR011042">
    <property type="entry name" value="6-blade_b-propeller_TolB-like"/>
</dbReference>
<dbReference type="Pfam" id="PF23106">
    <property type="entry name" value="EGF_Teneurin"/>
    <property type="match status" value="1"/>
</dbReference>
<dbReference type="Gene3D" id="2.120.10.30">
    <property type="entry name" value="TolB, C-terminal domain"/>
    <property type="match status" value="1"/>
</dbReference>
<dbReference type="PANTHER" id="PTHR14949">
    <property type="entry name" value="EGF-LIKE-DOMAIN, MULTIPLE 7, 8"/>
    <property type="match status" value="1"/>
</dbReference>
<dbReference type="Pfam" id="PF26129">
    <property type="entry name" value="Vwde"/>
    <property type="match status" value="1"/>
</dbReference>
<evidence type="ECO:0000256" key="1">
    <source>
        <dbReference type="ARBA" id="ARBA00022729"/>
    </source>
</evidence>
<dbReference type="PANTHER" id="PTHR14949:SF54">
    <property type="entry name" value="VWFD DOMAIN-CONTAINING PROTEIN"/>
    <property type="match status" value="1"/>
</dbReference>
<comment type="caution">
    <text evidence="6">The sequence shown here is derived from an EMBL/GenBank/DDBJ whole genome shotgun (WGS) entry which is preliminary data.</text>
</comment>
<evidence type="ECO:0000313" key="7">
    <source>
        <dbReference type="Proteomes" id="UP000683360"/>
    </source>
</evidence>
<dbReference type="Pfam" id="PF00094">
    <property type="entry name" value="VWD"/>
    <property type="match status" value="1"/>
</dbReference>
<dbReference type="Proteomes" id="UP000683360">
    <property type="component" value="Unassembled WGS sequence"/>
</dbReference>
<evidence type="ECO:0000256" key="2">
    <source>
        <dbReference type="ARBA" id="ARBA00023157"/>
    </source>
</evidence>
<feature type="transmembrane region" description="Helical" evidence="4">
    <location>
        <begin position="1054"/>
        <end position="1078"/>
    </location>
</feature>
<keyword evidence="7" id="KW-1185">Reference proteome</keyword>
<dbReference type="InterPro" id="IPR057774">
    <property type="entry name" value="D8C_UMOD/GP2/OIT3-like"/>
</dbReference>
<dbReference type="EMBL" id="CAJPWZ010001681">
    <property type="protein sequence ID" value="CAG2221476.1"/>
    <property type="molecule type" value="Genomic_DNA"/>
</dbReference>
<sequence length="1171" mass="132671">MLREGTIDRCGLDGNNIERVLIDSYMTTSSRITLDILDRRIYWTIGNTIKSATFDGTGIKEVQRISHTSSYYSINGIAVYNDYLYYTDNWYVYRVNKYGGTRQIIARLASSVRDIKIFHGDTSPPGAYHCGTDNPIWLNGTLPNFAEGNVTREACMQTNSSVCEISITIEIRNCDGYYIYYLQPTPDNSSYCFGSGPVKCPSGTSSETEYYPGCSSNFPNDYMAVEVKAILEEGDSFPIPGLNSTPSLEPIFKCDFDDKSNGTHAYDVFWLICGGRVKENTSVLFEDIDEVIFFKESDWSHRYRMNMEVKCAIRRRNTIGSTPGPYLYSQVLRAGLNPHGTRYTVFEGESINITFTATVPVGCVASHENIRKHCDQNFYISAPEYVNNGMECTNSVVKRNIVFKSQFCGIRLGSLDWHASRTIQVYGYSDGLYNFQDRRTYIRLSAPSTSPFNDIWRNVNIPSIEVKVVDKDAFLTNSICQIYNDPHVITYDGKYYEYMDVGEFVIYRNDIGPYWVHALFTSCGFGWPGSSCLCGIAIRSHDSLFVLRTCKKISRREKHLLRQPVVTLDTCDEKDILVENIGNKYKVTLPIGTEIRFEMARRLISLISIKPSSYDIQAAKGLCGVPSKWKDSSDDFTHRNDGPISNDQLFADSWRIRPYMINEQLFTEYPQFERGKQDGYSIVVVDTTESNTHIGRFCACKDQASSTDSVDDFYTLHCNLTESTEQCTESAGFSDGAVHYASCSQSFRKKRSLNFANQRRRRSVDENDDNVDFGSLIYDEDVNETGIEPQKHLENGWTADRAYQTCYDSIKNAVPENVYNKYVDVPVNSYVKSCVSDIELTGDTTFLQDTINAMITFIMTELVKTEKLYLTRQGSETLLEYVTGFLCPNQCSSHGKCKSGVCTCDREFIGEDCSYNISVPPSDTSLPLDGLCTLRSRACRSTNILGDFLSSTVWCKIKYFQIFQERVLYKPDEEIFLAEYRNLYMVTLELPLSRKKRSANEPVMSDGYDISLSYDGIHFGDNISMIIFDDQMYSCNVSLKTCVTLNDSPEDNDVVFTVVPATVCVVVVVVLVIGAICYKFKNPKSKIGSFNDKGSLKPYQQMFSIENWTTRENTISDLQLDFDEDKTSDCIEVYEKAIPSKQSFGIRLLKPNVSFLAADSSFLVCLTINNN</sequence>
<dbReference type="InterPro" id="IPR058727">
    <property type="entry name" value="Helical_Vwde"/>
</dbReference>
<keyword evidence="4" id="KW-0472">Membrane</keyword>
<dbReference type="OrthoDB" id="6126170at2759"/>
<evidence type="ECO:0000256" key="4">
    <source>
        <dbReference type="SAM" id="Phobius"/>
    </source>
</evidence>
<organism evidence="6 7">
    <name type="scientific">Mytilus edulis</name>
    <name type="common">Blue mussel</name>
    <dbReference type="NCBI Taxonomy" id="6550"/>
    <lineage>
        <taxon>Eukaryota</taxon>
        <taxon>Metazoa</taxon>
        <taxon>Spiralia</taxon>
        <taxon>Lophotrochozoa</taxon>
        <taxon>Mollusca</taxon>
        <taxon>Bivalvia</taxon>
        <taxon>Autobranchia</taxon>
        <taxon>Pteriomorphia</taxon>
        <taxon>Mytilida</taxon>
        <taxon>Mytiloidea</taxon>
        <taxon>Mytilidae</taxon>
        <taxon>Mytilinae</taxon>
        <taxon>Mytilus</taxon>
    </lineage>
</organism>
<evidence type="ECO:0000313" key="6">
    <source>
        <dbReference type="EMBL" id="CAG2221476.1"/>
    </source>
</evidence>
<keyword evidence="4" id="KW-1133">Transmembrane helix</keyword>
<dbReference type="GO" id="GO:0005576">
    <property type="term" value="C:extracellular region"/>
    <property type="evidence" value="ECO:0007669"/>
    <property type="project" value="TreeGrafter"/>
</dbReference>
<dbReference type="SUPFAM" id="SSF63825">
    <property type="entry name" value="YWTD domain"/>
    <property type="match status" value="1"/>
</dbReference>
<name>A0A8S3SIB1_MYTED</name>
<dbReference type="InterPro" id="IPR001846">
    <property type="entry name" value="VWF_type-D"/>
</dbReference>
<keyword evidence="2" id="KW-1015">Disulfide bond</keyword>
<evidence type="ECO:0000256" key="3">
    <source>
        <dbReference type="ARBA" id="ARBA00023180"/>
    </source>
</evidence>
<dbReference type="InterPro" id="IPR050969">
    <property type="entry name" value="Dev_Signal_Modulators"/>
</dbReference>
<dbReference type="GO" id="GO:0009986">
    <property type="term" value="C:cell surface"/>
    <property type="evidence" value="ECO:0007669"/>
    <property type="project" value="TreeGrafter"/>
</dbReference>
<dbReference type="Pfam" id="PF23283">
    <property type="entry name" value="D8C_UMOD"/>
    <property type="match status" value="1"/>
</dbReference>
<evidence type="ECO:0000259" key="5">
    <source>
        <dbReference type="PROSITE" id="PS51233"/>
    </source>
</evidence>
<dbReference type="FunFam" id="2.10.25.10:FF:000001">
    <property type="entry name" value="Tenascin C"/>
    <property type="match status" value="1"/>
</dbReference>
<protein>
    <recommendedName>
        <fullName evidence="5">VWFD domain-containing protein</fullName>
    </recommendedName>
</protein>
<keyword evidence="4" id="KW-0812">Transmembrane</keyword>
<feature type="domain" description="VWFD" evidence="5">
    <location>
        <begin position="478"/>
        <end position="663"/>
    </location>
</feature>
<dbReference type="PROSITE" id="PS51233">
    <property type="entry name" value="VWFD"/>
    <property type="match status" value="1"/>
</dbReference>
<dbReference type="AlphaFoldDB" id="A0A8S3SIB1"/>